<evidence type="ECO:0000256" key="5">
    <source>
        <dbReference type="ARBA" id="ARBA00022475"/>
    </source>
</evidence>
<protein>
    <recommendedName>
        <fullName evidence="4">MAP kinase-activating death domain protein</fullName>
    </recommendedName>
</protein>
<evidence type="ECO:0000259" key="9">
    <source>
        <dbReference type="PROSITE" id="PS50211"/>
    </source>
</evidence>
<name>A0A1X7UI51_AMPQE</name>
<evidence type="ECO:0000256" key="4">
    <source>
        <dbReference type="ARBA" id="ARBA00017868"/>
    </source>
</evidence>
<feature type="region of interest" description="Disordered" evidence="8">
    <location>
        <begin position="785"/>
        <end position="816"/>
    </location>
</feature>
<feature type="compositionally biased region" description="Low complexity" evidence="8">
    <location>
        <begin position="1021"/>
        <end position="1032"/>
    </location>
</feature>
<dbReference type="Pfam" id="PF23629">
    <property type="entry name" value="Death_MADD"/>
    <property type="match status" value="1"/>
</dbReference>
<feature type="compositionally biased region" description="Acidic residues" evidence="8">
    <location>
        <begin position="577"/>
        <end position="588"/>
    </location>
</feature>
<dbReference type="GO" id="GO:0005085">
    <property type="term" value="F:guanyl-nucleotide exchange factor activity"/>
    <property type="evidence" value="ECO:0007669"/>
    <property type="project" value="TreeGrafter"/>
</dbReference>
<dbReference type="Proteomes" id="UP000007879">
    <property type="component" value="Unassembled WGS sequence"/>
</dbReference>
<dbReference type="SMART" id="SM00799">
    <property type="entry name" value="DENN"/>
    <property type="match status" value="1"/>
</dbReference>
<dbReference type="EnsemblMetazoa" id="Aqu2.1.27350_001">
    <property type="protein sequence ID" value="Aqu2.1.27350_001"/>
    <property type="gene ID" value="Aqu2.1.27350"/>
</dbReference>
<dbReference type="SMART" id="SM00801">
    <property type="entry name" value="dDENN"/>
    <property type="match status" value="1"/>
</dbReference>
<feature type="region of interest" description="Disordered" evidence="8">
    <location>
        <begin position="992"/>
        <end position="1034"/>
    </location>
</feature>
<dbReference type="PANTHER" id="PTHR13008:SF7">
    <property type="entry name" value="MAP KINASE-ACTIVATING DEATH DOMAIN PROTEIN"/>
    <property type="match status" value="1"/>
</dbReference>
<evidence type="ECO:0000313" key="11">
    <source>
        <dbReference type="Proteomes" id="UP000007879"/>
    </source>
</evidence>
<dbReference type="GO" id="GO:0042981">
    <property type="term" value="P:regulation of apoptotic process"/>
    <property type="evidence" value="ECO:0007669"/>
    <property type="project" value="TreeGrafter"/>
</dbReference>
<keyword evidence="5" id="KW-0472">Membrane</keyword>
<dbReference type="InterPro" id="IPR056574">
    <property type="entry name" value="Death_MADD"/>
</dbReference>
<comment type="similarity">
    <text evidence="3">Belongs to the MADD family.</text>
</comment>
<feature type="region of interest" description="Disordered" evidence="8">
    <location>
        <begin position="83"/>
        <end position="104"/>
    </location>
</feature>
<dbReference type="Gene3D" id="3.40.50.11500">
    <property type="match status" value="1"/>
</dbReference>
<dbReference type="InterPro" id="IPR043153">
    <property type="entry name" value="DENN_C"/>
</dbReference>
<dbReference type="OrthoDB" id="6282239at2759"/>
<feature type="region of interest" description="Disordered" evidence="8">
    <location>
        <begin position="573"/>
        <end position="600"/>
    </location>
</feature>
<feature type="domain" description="UDENN" evidence="9">
    <location>
        <begin position="30"/>
        <end position="511"/>
    </location>
</feature>
<feature type="region of interest" description="Disordered" evidence="8">
    <location>
        <begin position="830"/>
        <end position="856"/>
    </location>
</feature>
<evidence type="ECO:0000256" key="6">
    <source>
        <dbReference type="ARBA" id="ARBA00022490"/>
    </source>
</evidence>
<dbReference type="Pfam" id="PF03456">
    <property type="entry name" value="uDENN"/>
    <property type="match status" value="1"/>
</dbReference>
<dbReference type="GO" id="GO:0005886">
    <property type="term" value="C:plasma membrane"/>
    <property type="evidence" value="ECO:0007669"/>
    <property type="project" value="UniProtKB-SubCell"/>
</dbReference>
<reference evidence="10" key="2">
    <citation type="submission" date="2017-05" db="UniProtKB">
        <authorList>
            <consortium name="EnsemblMetazoa"/>
        </authorList>
    </citation>
    <scope>IDENTIFICATION</scope>
</reference>
<dbReference type="SMART" id="SM00800">
    <property type="entry name" value="uDENN"/>
    <property type="match status" value="1"/>
</dbReference>
<proteinExistence type="inferred from homology"/>
<dbReference type="STRING" id="400682.A0A1X7UI51"/>
<keyword evidence="11" id="KW-1185">Reference proteome</keyword>
<keyword evidence="7" id="KW-0053">Apoptosis</keyword>
<dbReference type="GO" id="GO:0006915">
    <property type="term" value="P:apoptotic process"/>
    <property type="evidence" value="ECO:0007669"/>
    <property type="project" value="UniProtKB-KW"/>
</dbReference>
<dbReference type="EnsemblMetazoa" id="XM_011406709.2">
    <property type="protein sequence ID" value="XP_011405011.1"/>
    <property type="gene ID" value="LOC105313356"/>
</dbReference>
<dbReference type="InterPro" id="IPR039980">
    <property type="entry name" value="MADD"/>
</dbReference>
<reference evidence="11" key="1">
    <citation type="journal article" date="2010" name="Nature">
        <title>The Amphimedon queenslandica genome and the evolution of animal complexity.</title>
        <authorList>
            <person name="Srivastava M."/>
            <person name="Simakov O."/>
            <person name="Chapman J."/>
            <person name="Fahey B."/>
            <person name="Gauthier M.E."/>
            <person name="Mitros T."/>
            <person name="Richards G.S."/>
            <person name="Conaco C."/>
            <person name="Dacre M."/>
            <person name="Hellsten U."/>
            <person name="Larroux C."/>
            <person name="Putnam N.H."/>
            <person name="Stanke M."/>
            <person name="Adamska M."/>
            <person name="Darling A."/>
            <person name="Degnan S.M."/>
            <person name="Oakley T.H."/>
            <person name="Plachetzki D.C."/>
            <person name="Zhai Y."/>
            <person name="Adamski M."/>
            <person name="Calcino A."/>
            <person name="Cummins S.F."/>
            <person name="Goodstein D.M."/>
            <person name="Harris C."/>
            <person name="Jackson D.J."/>
            <person name="Leys S.P."/>
            <person name="Shu S."/>
            <person name="Woodcroft B.J."/>
            <person name="Vervoort M."/>
            <person name="Kosik K.S."/>
            <person name="Manning G."/>
            <person name="Degnan B.M."/>
            <person name="Rokhsar D.S."/>
        </authorList>
    </citation>
    <scope>NUCLEOTIDE SEQUENCE [LARGE SCALE GENOMIC DNA]</scope>
</reference>
<dbReference type="InterPro" id="IPR005112">
    <property type="entry name" value="dDENN_dom"/>
</dbReference>
<evidence type="ECO:0000256" key="1">
    <source>
        <dbReference type="ARBA" id="ARBA00004236"/>
    </source>
</evidence>
<organism evidence="10">
    <name type="scientific">Amphimedon queenslandica</name>
    <name type="common">Sponge</name>
    <dbReference type="NCBI Taxonomy" id="400682"/>
    <lineage>
        <taxon>Eukaryota</taxon>
        <taxon>Metazoa</taxon>
        <taxon>Porifera</taxon>
        <taxon>Demospongiae</taxon>
        <taxon>Heteroscleromorpha</taxon>
        <taxon>Haplosclerida</taxon>
        <taxon>Niphatidae</taxon>
        <taxon>Amphimedon</taxon>
    </lineage>
</organism>
<evidence type="ECO:0000256" key="7">
    <source>
        <dbReference type="ARBA" id="ARBA00022703"/>
    </source>
</evidence>
<evidence type="ECO:0000256" key="8">
    <source>
        <dbReference type="SAM" id="MobiDB-lite"/>
    </source>
</evidence>
<dbReference type="eggNOG" id="KOG3570">
    <property type="taxonomic scope" value="Eukaryota"/>
</dbReference>
<dbReference type="KEGG" id="aqu:105313356"/>
<dbReference type="InterPro" id="IPR001194">
    <property type="entry name" value="cDENN_dom"/>
</dbReference>
<evidence type="ECO:0000313" key="10">
    <source>
        <dbReference type="EnsemblMetazoa" id="Aqu2.1.27350_001"/>
    </source>
</evidence>
<evidence type="ECO:0000256" key="2">
    <source>
        <dbReference type="ARBA" id="ARBA00004496"/>
    </source>
</evidence>
<dbReference type="GO" id="GO:0005829">
    <property type="term" value="C:cytosol"/>
    <property type="evidence" value="ECO:0007669"/>
    <property type="project" value="TreeGrafter"/>
</dbReference>
<feature type="compositionally biased region" description="Basic residues" evidence="8">
    <location>
        <begin position="785"/>
        <end position="799"/>
    </location>
</feature>
<dbReference type="GO" id="GO:0032483">
    <property type="term" value="P:regulation of Rab protein signal transduction"/>
    <property type="evidence" value="ECO:0007669"/>
    <property type="project" value="TreeGrafter"/>
</dbReference>
<feature type="compositionally biased region" description="Basic and acidic residues" evidence="8">
    <location>
        <begin position="589"/>
        <end position="598"/>
    </location>
</feature>
<gene>
    <name evidence="10" type="primary">105313356</name>
</gene>
<feature type="region of interest" description="Disordered" evidence="8">
    <location>
        <begin position="20"/>
        <end position="42"/>
    </location>
</feature>
<dbReference type="PROSITE" id="PS50211">
    <property type="entry name" value="DENN"/>
    <property type="match status" value="1"/>
</dbReference>
<feature type="compositionally biased region" description="Low complexity" evidence="8">
    <location>
        <begin position="89"/>
        <end position="104"/>
    </location>
</feature>
<keyword evidence="5" id="KW-1003">Cell membrane</keyword>
<accession>A0A1X7UI51</accession>
<dbReference type="InParanoid" id="A0A1X7UI51"/>
<keyword evidence="6" id="KW-0963">Cytoplasm</keyword>
<dbReference type="InterPro" id="IPR005113">
    <property type="entry name" value="uDENN_dom"/>
</dbReference>
<dbReference type="Pfam" id="PF02141">
    <property type="entry name" value="DENN"/>
    <property type="match status" value="1"/>
</dbReference>
<feature type="compositionally biased region" description="Polar residues" evidence="8">
    <location>
        <begin position="830"/>
        <end position="843"/>
    </location>
</feature>
<comment type="subcellular location">
    <subcellularLocation>
        <location evidence="1">Cell membrane</location>
    </subcellularLocation>
    <subcellularLocation>
        <location evidence="2">Cytoplasm</location>
    </subcellularLocation>
</comment>
<evidence type="ECO:0000256" key="3">
    <source>
        <dbReference type="ARBA" id="ARBA00005978"/>
    </source>
</evidence>
<dbReference type="Gene3D" id="3.30.450.200">
    <property type="match status" value="1"/>
</dbReference>
<dbReference type="InterPro" id="IPR037516">
    <property type="entry name" value="Tripartite_DENN"/>
</dbReference>
<dbReference type="PANTHER" id="PTHR13008">
    <property type="entry name" value="MAP-KINASE ACTIVATING DEATH DOMAIN PROTEIN MADD /DENN/AEX-3 C.ELEGANS"/>
    <property type="match status" value="1"/>
</dbReference>
<sequence>MAAVDSPHLLDYIFIVGPTTEEGRGPTAGSPISPSSTKLPPADWHNVRQAKPGIIWRHPLNDIPQRPLPSNITYFCQPEEDGCPPDSVSPISTASSSHLSSLDSNASTTTHYFMLTNTETNIRTYGVCVTFPYLTDNLLRAQSPNWVSRSESESLVGIQEWGLLSVCILSLQDNYQFFEKVLHTFIHFVDLYCGDKLSWELLIRSHFHPSSSDMTAPIKEVTDWVESLVVLPVPRRGIELMEVELEVDPAVLVGYPPSSRLPFVDLPIHYVLQRLDIHLVIEIYKLLLLEHKVIIHSQDYAFASRCVITILSLLYPLQYLFPVIPLLPTSLPSAENLLLVPTPFFIGVPSSFVKKINMTHRMETWIVDLDNRKLESPIHQDIDLLEKFPVTLLQLQADLRQALDKMEEVEKSSHSIADLTRLKDETDVLIRVAFIEFLLGPEMLGCIDNHLTIYRLFPRPVVDLRLESFLAAYVKKTKIRDIEFISNFIKSQSVEYFMEWVLNPSNKAFEEIRKGFCEIERIGDKLCWWVDKVSPARLQYTLYQPDCDESVLYQEMLHHKAWQIPTNNTMSRNYFSSDDESDESDDEEGANHYRHDGTDISYDSDVSSDSAIRGCVAPEMKDIAIDIHPSITITCSTPSPVAVGAGSSNEVYLSLVKTPSKFDHVPLPPENKQPVLSDPVLRSDPLIMPDSVISFDPGMLPDFDLMHEPLTPDHISALTLDSDPLSKVNRDSANTGVEMNGVFEPPTDSATDNVSLLTSPINVADSHNSTDSSYNLSMTLSPLPIHRHFSGHKTKRRHSSPSSPEPETGGLPRVGSWMNLRGPLIEMMQFSSGGSAGTEQESPTVKDPKKHSSSNVVRSVPWSAVSSLHELETQIKDIVCRVGAGQGLPWPKSVALKTIASEERSRVALLRLLELRLGIRQQNNLLLSANGEIVPIIVSRAVYKGVLDLLKYIIQPIEASLQADIDTPIFSLFLVLRLALCLCTDLSRKRSPLKSTENELNGHRTPSPLPPPSPNLRTRRSLPTSSSSSLPLKDLSYPGAVDDNSNGFKVAESNLSVSDDRKRVRAYDPVLLGGDSERETEHVEDHELQYLHVDLLRAFSSAMKGIVVRRQFWNSLFSAVVQADRKYLGWNEKTSELYDRYNSLPCSSRLNFGYEEDTLLSIVLHNVLVFLLMIGISPKETMDVCHRISARTRLATAEEKLLQETMSELENADSNGVNIKNLAVLALFSERHPIITYVVHHGISVTAPIFKLQVTDEVCILRRFPDERITCRFWNDHILNIDIDESRLTISFLYKEGSSEYWQHFHSKQYHEIYQCLQVMVYKSKTN</sequence>